<dbReference type="GO" id="GO:0035556">
    <property type="term" value="P:intracellular signal transduction"/>
    <property type="evidence" value="ECO:0007669"/>
    <property type="project" value="InterPro"/>
</dbReference>
<dbReference type="InterPro" id="IPR001683">
    <property type="entry name" value="PX_dom"/>
</dbReference>
<dbReference type="Pfam" id="PF13091">
    <property type="entry name" value="PLDc_2"/>
    <property type="match status" value="1"/>
</dbReference>
<comment type="catalytic activity">
    <reaction evidence="1 7">
        <text>a 1,2-diacyl-sn-glycero-3-phosphocholine + H2O = a 1,2-diacyl-sn-glycero-3-phosphate + choline + H(+)</text>
        <dbReference type="Rhea" id="RHEA:14445"/>
        <dbReference type="ChEBI" id="CHEBI:15354"/>
        <dbReference type="ChEBI" id="CHEBI:15377"/>
        <dbReference type="ChEBI" id="CHEBI:15378"/>
        <dbReference type="ChEBI" id="CHEBI:57643"/>
        <dbReference type="ChEBI" id="CHEBI:58608"/>
        <dbReference type="EC" id="3.1.4.4"/>
    </reaction>
</comment>
<dbReference type="GO" id="GO:0009395">
    <property type="term" value="P:phospholipid catabolic process"/>
    <property type="evidence" value="ECO:0007669"/>
    <property type="project" value="TreeGrafter"/>
</dbReference>
<evidence type="ECO:0000259" key="9">
    <source>
        <dbReference type="PROSITE" id="PS50003"/>
    </source>
</evidence>
<dbReference type="GO" id="GO:0035091">
    <property type="term" value="F:phosphatidylinositol binding"/>
    <property type="evidence" value="ECO:0007669"/>
    <property type="project" value="InterPro"/>
</dbReference>
<evidence type="ECO:0000256" key="4">
    <source>
        <dbReference type="ARBA" id="ARBA00022801"/>
    </source>
</evidence>
<dbReference type="InterPro" id="IPR016555">
    <property type="entry name" value="PLipase_D_euk"/>
</dbReference>
<gene>
    <name evidence="12" type="ORF">DFH94DRAFT_757985</name>
</gene>
<dbReference type="PANTHER" id="PTHR18896:SF76">
    <property type="entry name" value="PHOSPHOLIPASE"/>
    <property type="match status" value="1"/>
</dbReference>
<dbReference type="GO" id="GO:0004630">
    <property type="term" value="F:phospholipase D activity"/>
    <property type="evidence" value="ECO:0007669"/>
    <property type="project" value="UniProtKB-UniRule"/>
</dbReference>
<dbReference type="PIRSF" id="PIRSF009376">
    <property type="entry name" value="Phospholipase_D_euk"/>
    <property type="match status" value="1"/>
</dbReference>
<protein>
    <recommendedName>
        <fullName evidence="7">Phospholipase</fullName>
        <ecNumber evidence="7">3.1.4.4</ecNumber>
    </recommendedName>
</protein>
<dbReference type="InterPro" id="IPR001736">
    <property type="entry name" value="PLipase_D/transphosphatidylase"/>
</dbReference>
<evidence type="ECO:0000256" key="1">
    <source>
        <dbReference type="ARBA" id="ARBA00000798"/>
    </source>
</evidence>
<keyword evidence="5 7" id="KW-0442">Lipid degradation</keyword>
<feature type="region of interest" description="Disordered" evidence="8">
    <location>
        <begin position="551"/>
        <end position="581"/>
    </location>
</feature>
<organism evidence="12 13">
    <name type="scientific">Russula ochroleuca</name>
    <dbReference type="NCBI Taxonomy" id="152965"/>
    <lineage>
        <taxon>Eukaryota</taxon>
        <taxon>Fungi</taxon>
        <taxon>Dikarya</taxon>
        <taxon>Basidiomycota</taxon>
        <taxon>Agaricomycotina</taxon>
        <taxon>Agaricomycetes</taxon>
        <taxon>Russulales</taxon>
        <taxon>Russulaceae</taxon>
        <taxon>Russula</taxon>
    </lineage>
</organism>
<dbReference type="SUPFAM" id="SSF64268">
    <property type="entry name" value="PX domain"/>
    <property type="match status" value="1"/>
</dbReference>
<reference evidence="12" key="2">
    <citation type="journal article" date="2020" name="Nat. Commun.">
        <title>Large-scale genome sequencing of mycorrhizal fungi provides insights into the early evolution of symbiotic traits.</title>
        <authorList>
            <person name="Miyauchi S."/>
            <person name="Kiss E."/>
            <person name="Kuo A."/>
            <person name="Drula E."/>
            <person name="Kohler A."/>
            <person name="Sanchez-Garcia M."/>
            <person name="Morin E."/>
            <person name="Andreopoulos B."/>
            <person name="Barry K.W."/>
            <person name="Bonito G."/>
            <person name="Buee M."/>
            <person name="Carver A."/>
            <person name="Chen C."/>
            <person name="Cichocki N."/>
            <person name="Clum A."/>
            <person name="Culley D."/>
            <person name="Crous P.W."/>
            <person name="Fauchery L."/>
            <person name="Girlanda M."/>
            <person name="Hayes R.D."/>
            <person name="Keri Z."/>
            <person name="LaButti K."/>
            <person name="Lipzen A."/>
            <person name="Lombard V."/>
            <person name="Magnuson J."/>
            <person name="Maillard F."/>
            <person name="Murat C."/>
            <person name="Nolan M."/>
            <person name="Ohm R.A."/>
            <person name="Pangilinan J."/>
            <person name="Pereira M.F."/>
            <person name="Perotto S."/>
            <person name="Peter M."/>
            <person name="Pfister S."/>
            <person name="Riley R."/>
            <person name="Sitrit Y."/>
            <person name="Stielow J.B."/>
            <person name="Szollosi G."/>
            <person name="Zifcakova L."/>
            <person name="Stursova M."/>
            <person name="Spatafora J.W."/>
            <person name="Tedersoo L."/>
            <person name="Vaario L.M."/>
            <person name="Yamada A."/>
            <person name="Yan M."/>
            <person name="Wang P."/>
            <person name="Xu J."/>
            <person name="Bruns T."/>
            <person name="Baldrian P."/>
            <person name="Vilgalys R."/>
            <person name="Dunand C."/>
            <person name="Henrissat B."/>
            <person name="Grigoriev I.V."/>
            <person name="Hibbett D."/>
            <person name="Nagy L.G."/>
            <person name="Martin F.M."/>
        </authorList>
    </citation>
    <scope>NUCLEOTIDE SEQUENCE</scope>
    <source>
        <strain evidence="12">Prilba</strain>
    </source>
</reference>
<evidence type="ECO:0000256" key="5">
    <source>
        <dbReference type="ARBA" id="ARBA00022963"/>
    </source>
</evidence>
<comment type="caution">
    <text evidence="12">The sequence shown here is derived from an EMBL/GenBank/DDBJ whole genome shotgun (WGS) entry which is preliminary data.</text>
</comment>
<evidence type="ECO:0000256" key="6">
    <source>
        <dbReference type="ARBA" id="ARBA00023098"/>
    </source>
</evidence>
<feature type="region of interest" description="Disordered" evidence="8">
    <location>
        <begin position="1"/>
        <end position="86"/>
    </location>
</feature>
<dbReference type="CDD" id="cd06093">
    <property type="entry name" value="PX_domain"/>
    <property type="match status" value="1"/>
</dbReference>
<feature type="domain" description="PLD phosphodiesterase" evidence="10">
    <location>
        <begin position="1120"/>
        <end position="1147"/>
    </location>
</feature>
<keyword evidence="6" id="KW-0443">Lipid metabolism</keyword>
<evidence type="ECO:0000256" key="3">
    <source>
        <dbReference type="ARBA" id="ARBA00022737"/>
    </source>
</evidence>
<accession>A0A9P5MSA1</accession>
<dbReference type="Gene3D" id="3.30.870.10">
    <property type="entry name" value="Endonuclease Chain A"/>
    <property type="match status" value="2"/>
</dbReference>
<feature type="region of interest" description="Disordered" evidence="8">
    <location>
        <begin position="111"/>
        <end position="171"/>
    </location>
</feature>
<feature type="region of interest" description="Disordered" evidence="8">
    <location>
        <begin position="203"/>
        <end position="266"/>
    </location>
</feature>
<dbReference type="PROSITE" id="PS50003">
    <property type="entry name" value="PH_DOMAIN"/>
    <property type="match status" value="1"/>
</dbReference>
<feature type="region of interest" description="Disordered" evidence="8">
    <location>
        <begin position="1478"/>
        <end position="1578"/>
    </location>
</feature>
<dbReference type="OrthoDB" id="14911at2759"/>
<evidence type="ECO:0000313" key="13">
    <source>
        <dbReference type="Proteomes" id="UP000759537"/>
    </source>
</evidence>
<dbReference type="InterPro" id="IPR015679">
    <property type="entry name" value="PLipase_D_fam"/>
</dbReference>
<name>A0A9P5MSA1_9AGAM</name>
<feature type="compositionally biased region" description="Basic and acidic residues" evidence="8">
    <location>
        <begin position="14"/>
        <end position="29"/>
    </location>
</feature>
<feature type="domain" description="PH" evidence="9">
    <location>
        <begin position="469"/>
        <end position="698"/>
    </location>
</feature>
<evidence type="ECO:0000259" key="10">
    <source>
        <dbReference type="PROSITE" id="PS50035"/>
    </source>
</evidence>
<feature type="compositionally biased region" description="Low complexity" evidence="8">
    <location>
        <begin position="211"/>
        <end position="241"/>
    </location>
</feature>
<dbReference type="Gene3D" id="3.30.1520.10">
    <property type="entry name" value="Phox-like domain"/>
    <property type="match status" value="1"/>
</dbReference>
<keyword evidence="13" id="KW-1185">Reference proteome</keyword>
<dbReference type="SUPFAM" id="SSF56024">
    <property type="entry name" value="Phospholipase D/nuclease"/>
    <property type="match status" value="2"/>
</dbReference>
<evidence type="ECO:0000259" key="11">
    <source>
        <dbReference type="PROSITE" id="PS50195"/>
    </source>
</evidence>
<evidence type="ECO:0000313" key="12">
    <source>
        <dbReference type="EMBL" id="KAF8476742.1"/>
    </source>
</evidence>
<evidence type="ECO:0000256" key="2">
    <source>
        <dbReference type="ARBA" id="ARBA00008664"/>
    </source>
</evidence>
<feature type="compositionally biased region" description="Polar residues" evidence="8">
    <location>
        <begin position="253"/>
        <end position="266"/>
    </location>
</feature>
<comment type="similarity">
    <text evidence="2 7">Belongs to the phospholipase D family.</text>
</comment>
<sequence>MASLVDIVNDVSQAEDHSADNDAPKDDSHATYLPASPRPPSHKLAFNSPLDTDSVGPNYTPKKLANPRHSYCPSPSLSPAARTGPPRSLSFSYNYTLPTSLSSRSYINHNNDILEQPGRPRAFTDNGMGDDSPMYDLTPRETHFRGPFDNPPEQKDREREATDRRGKRKDTSLWDGFKSRWIPDALTGSPGDETSGADCVKEKEKNGVHPSGGSSSPGVSSAVASGSGSGSGLARLGSMSSQAKGKDSERQDSQTQTQGGKSPSMNWSRLRFLLPRVVSSPVKEPPHSAVAPGGVNITDELTVGGLSALILRLWFERDERGRRRVPILLHRLRIRISDSLHPLNGSHSVFRIECEYANGAVRWVIYRQLRDFLSLHAHCAVSNAYNRNIEKLPEFPRTSIPYFKFLKKESHERGSDVSRADFARLQREALENYLVDLIRAVMFLPTSNRLAGFLEISALSVHLARSGGAQYKAGYLRIVASGNKGTGFGRKSASRSQKRKQKWCVVRDSYLVAVEEPGELVVWDVFLLDAKFKIKQPTRYYRQGLNLLHGDSIRDSAKPDPTGLAVRRSADSANAERKPLLGSIRSRVSHMLHPLRDASHAGPSSTPDGEQEQHVRSDTDADSLDPDTSPPTPLLDPSTNSDPCRQEETAQRKKTRRASGEVSKHTFYIENSQMRLKLFARSERQMLQWIAGLEKAAATSHFVESNRFDSFAPIRMNVSAQWLVDGRDYFWNLSRAILLAKDTIYIHDWWLSPELNLRRPGMPKYRLDTLLEKKSKEGVKIFIILYQEVSSRTTPTDSNYTKQRLTTLHPNIMVQRSPSHFQTGTFYWAHHEKLCVIDSTIAFMGGLDLCFGRWDTPQHALVDDPEEGEEPIWPGKDYSNARITDFHTLAKPEEDMHDRTRTPRMPWHDVGLQIVGQPARDLGRHFVQRWNYLLRIKNHSRVMPFLIPPSEFKPGELTQLGLTGTCELQICRSAGPWSLGTSDRVEHSIQNAYLKAIQLSEHFVYIENQFFITSTAVEDVTIENKIGDAIVHRIIRAHSEGTKWKCCVVIPLLPGFPFPVDHADASAVRIILECQNRSISRGPNSIFSRLLREGIDPDEYFSVFSLRNWAKLRGDILTTELVYIHGKVCIVDDRLAIIGSANINERSQRGDRDSELAAVIRDTDMIEGKMAGKPFKVGRFAHSLRVRLMREHIGIDVDALDDGDTQANNTAERGHAANVGGPNAEQRRAWGSAAEKSYHAGKAKNKMRDAVRQVMQGSEDLGTEDVVQGLSKSRLERVIPDPALQEGRNNGGGKAPVFAHAPAPTVEEKVVAESQPPAKCTHGMFIEEDSDAEREVGSVLVESKVENGQLFGVSADASLASKTYNHVRMGKNDTDAEEQKAPRARHMLRKYPNVKLGQSPRIVPTNKPKYDADSFEDPLCDEFWEDIWVACAVHNTEIFRRVFRVVPDDLVTTWKHYKDFVAYHERLLKPLEDDISSEPLVRVPSTGRVEQTSDEQGPQQQPRGEDASTNLHAKTLGETPAHQTNGHTRCRTPKHEKTVTEKATGPQAGEKTGGSVPTEKVNGSAIHDKGKRTRGEPPFTKREREEMEALLDELCGHLVIYPTRFLESEDVANNFLFNTDRLLPLPIYD</sequence>
<dbReference type="EC" id="3.1.4.4" evidence="7"/>
<feature type="compositionally biased region" description="Basic and acidic residues" evidence="8">
    <location>
        <begin position="138"/>
        <end position="171"/>
    </location>
</feature>
<dbReference type="SMART" id="SM00233">
    <property type="entry name" value="PH"/>
    <property type="match status" value="1"/>
</dbReference>
<dbReference type="CDD" id="cd09141">
    <property type="entry name" value="PLDc_vPLD1_2_yPLD_like_2"/>
    <property type="match status" value="1"/>
</dbReference>
<proteinExistence type="inferred from homology"/>
<feature type="compositionally biased region" description="Basic and acidic residues" evidence="8">
    <location>
        <begin position="568"/>
        <end position="579"/>
    </location>
</feature>
<dbReference type="CDD" id="cd09138">
    <property type="entry name" value="PLDc_vPLD1_2_yPLD_like_1"/>
    <property type="match status" value="1"/>
</dbReference>
<evidence type="ECO:0000256" key="7">
    <source>
        <dbReference type="PIRNR" id="PIRNR009376"/>
    </source>
</evidence>
<dbReference type="Proteomes" id="UP000759537">
    <property type="component" value="Unassembled WGS sequence"/>
</dbReference>
<dbReference type="GO" id="GO:0006654">
    <property type="term" value="P:phosphatidic acid biosynthetic process"/>
    <property type="evidence" value="ECO:0007669"/>
    <property type="project" value="InterPro"/>
</dbReference>
<feature type="region of interest" description="Disordered" evidence="8">
    <location>
        <begin position="596"/>
        <end position="662"/>
    </location>
</feature>
<dbReference type="SMART" id="SM00312">
    <property type="entry name" value="PX"/>
    <property type="match status" value="1"/>
</dbReference>
<dbReference type="FunFam" id="3.30.870.10:FF:000011">
    <property type="entry name" value="Phospholipase"/>
    <property type="match status" value="1"/>
</dbReference>
<dbReference type="InterPro" id="IPR036871">
    <property type="entry name" value="PX_dom_sf"/>
</dbReference>
<keyword evidence="4 7" id="KW-0378">Hydrolase</keyword>
<dbReference type="SMART" id="SM00155">
    <property type="entry name" value="PLDc"/>
    <property type="match status" value="2"/>
</dbReference>
<feature type="domain" description="PLD phosphodiesterase" evidence="10">
    <location>
        <begin position="826"/>
        <end position="853"/>
    </location>
</feature>
<dbReference type="PROSITE" id="PS50035">
    <property type="entry name" value="PLD"/>
    <property type="match status" value="2"/>
</dbReference>
<feature type="domain" description="PX" evidence="11">
    <location>
        <begin position="328"/>
        <end position="461"/>
    </location>
</feature>
<keyword evidence="3" id="KW-0677">Repeat</keyword>
<feature type="compositionally biased region" description="Polar residues" evidence="8">
    <location>
        <begin position="1488"/>
        <end position="1512"/>
    </location>
</feature>
<dbReference type="InterPro" id="IPR001849">
    <property type="entry name" value="PH_domain"/>
</dbReference>
<evidence type="ECO:0000256" key="8">
    <source>
        <dbReference type="SAM" id="MobiDB-lite"/>
    </source>
</evidence>
<reference evidence="12" key="1">
    <citation type="submission" date="2019-10" db="EMBL/GenBank/DDBJ databases">
        <authorList>
            <consortium name="DOE Joint Genome Institute"/>
            <person name="Kuo A."/>
            <person name="Miyauchi S."/>
            <person name="Kiss E."/>
            <person name="Drula E."/>
            <person name="Kohler A."/>
            <person name="Sanchez-Garcia M."/>
            <person name="Andreopoulos B."/>
            <person name="Barry K.W."/>
            <person name="Bonito G."/>
            <person name="Buee M."/>
            <person name="Carver A."/>
            <person name="Chen C."/>
            <person name="Cichocki N."/>
            <person name="Clum A."/>
            <person name="Culley D."/>
            <person name="Crous P.W."/>
            <person name="Fauchery L."/>
            <person name="Girlanda M."/>
            <person name="Hayes R."/>
            <person name="Keri Z."/>
            <person name="LaButti K."/>
            <person name="Lipzen A."/>
            <person name="Lombard V."/>
            <person name="Magnuson J."/>
            <person name="Maillard F."/>
            <person name="Morin E."/>
            <person name="Murat C."/>
            <person name="Nolan M."/>
            <person name="Ohm R."/>
            <person name="Pangilinan J."/>
            <person name="Pereira M."/>
            <person name="Perotto S."/>
            <person name="Peter M."/>
            <person name="Riley R."/>
            <person name="Sitrit Y."/>
            <person name="Stielow B."/>
            <person name="Szollosi G."/>
            <person name="Zifcakova L."/>
            <person name="Stursova M."/>
            <person name="Spatafora J.W."/>
            <person name="Tedersoo L."/>
            <person name="Vaario L.-M."/>
            <person name="Yamada A."/>
            <person name="Yan M."/>
            <person name="Wang P."/>
            <person name="Xu J."/>
            <person name="Bruns T."/>
            <person name="Baldrian P."/>
            <person name="Vilgalys R."/>
            <person name="Henrissat B."/>
            <person name="Grigoriev I.V."/>
            <person name="Hibbett D."/>
            <person name="Nagy L.G."/>
            <person name="Martin F.M."/>
        </authorList>
    </citation>
    <scope>NUCLEOTIDE SEQUENCE</scope>
    <source>
        <strain evidence="12">Prilba</strain>
    </source>
</reference>
<dbReference type="InterPro" id="IPR025202">
    <property type="entry name" value="PLD-like_dom"/>
</dbReference>
<dbReference type="EMBL" id="WHVB01000014">
    <property type="protein sequence ID" value="KAF8476742.1"/>
    <property type="molecule type" value="Genomic_DNA"/>
</dbReference>
<dbReference type="PANTHER" id="PTHR18896">
    <property type="entry name" value="PHOSPHOLIPASE D"/>
    <property type="match status" value="1"/>
</dbReference>
<dbReference type="PROSITE" id="PS50195">
    <property type="entry name" value="PX"/>
    <property type="match status" value="1"/>
</dbReference>